<dbReference type="Pfam" id="PF02949">
    <property type="entry name" value="7tm_6"/>
    <property type="match status" value="1"/>
</dbReference>
<dbReference type="GO" id="GO:0005549">
    <property type="term" value="F:odorant binding"/>
    <property type="evidence" value="ECO:0007669"/>
    <property type="project" value="InterPro"/>
</dbReference>
<feature type="transmembrane region" description="Helical" evidence="10">
    <location>
        <begin position="78"/>
        <end position="98"/>
    </location>
</feature>
<keyword evidence="9" id="KW-0807">Transducer</keyword>
<evidence type="ECO:0000313" key="12">
    <source>
        <dbReference type="RefSeq" id="XP_014487476.1"/>
    </source>
</evidence>
<comment type="subcellular location">
    <subcellularLocation>
        <location evidence="1">Cell membrane</location>
        <topology evidence="1">Multi-pass membrane protein</topology>
    </subcellularLocation>
</comment>
<dbReference type="RefSeq" id="XP_014487476.1">
    <property type="nucleotide sequence ID" value="XM_014631990.1"/>
</dbReference>
<dbReference type="PANTHER" id="PTHR21137:SF35">
    <property type="entry name" value="ODORANT RECEPTOR 19A-RELATED"/>
    <property type="match status" value="1"/>
</dbReference>
<dbReference type="GO" id="GO:0007165">
    <property type="term" value="P:signal transduction"/>
    <property type="evidence" value="ECO:0007669"/>
    <property type="project" value="UniProtKB-KW"/>
</dbReference>
<dbReference type="OrthoDB" id="7550748at2759"/>
<name>A0A6P3Y8U0_DINQU</name>
<dbReference type="GeneID" id="106751159"/>
<reference evidence="12" key="1">
    <citation type="submission" date="2025-08" db="UniProtKB">
        <authorList>
            <consortium name="RefSeq"/>
        </authorList>
    </citation>
    <scope>IDENTIFICATION</scope>
</reference>
<evidence type="ECO:0000256" key="8">
    <source>
        <dbReference type="ARBA" id="ARBA00023170"/>
    </source>
</evidence>
<evidence type="ECO:0000256" key="5">
    <source>
        <dbReference type="ARBA" id="ARBA00022725"/>
    </source>
</evidence>
<dbReference type="InterPro" id="IPR004117">
    <property type="entry name" value="7tm6_olfct_rcpt"/>
</dbReference>
<organism evidence="11 12">
    <name type="scientific">Dinoponera quadriceps</name>
    <name type="common">South American ant</name>
    <dbReference type="NCBI Taxonomy" id="609295"/>
    <lineage>
        <taxon>Eukaryota</taxon>
        <taxon>Metazoa</taxon>
        <taxon>Ecdysozoa</taxon>
        <taxon>Arthropoda</taxon>
        <taxon>Hexapoda</taxon>
        <taxon>Insecta</taxon>
        <taxon>Pterygota</taxon>
        <taxon>Neoptera</taxon>
        <taxon>Endopterygota</taxon>
        <taxon>Hymenoptera</taxon>
        <taxon>Apocrita</taxon>
        <taxon>Aculeata</taxon>
        <taxon>Formicoidea</taxon>
        <taxon>Formicidae</taxon>
        <taxon>Ponerinae</taxon>
        <taxon>Ponerini</taxon>
        <taxon>Dinoponera</taxon>
    </lineage>
</organism>
<evidence type="ECO:0000256" key="4">
    <source>
        <dbReference type="ARBA" id="ARBA00022692"/>
    </source>
</evidence>
<dbReference type="GO" id="GO:0004984">
    <property type="term" value="F:olfactory receptor activity"/>
    <property type="evidence" value="ECO:0007669"/>
    <property type="project" value="InterPro"/>
</dbReference>
<keyword evidence="3" id="KW-0716">Sensory transduction</keyword>
<feature type="transmembrane region" description="Helical" evidence="10">
    <location>
        <begin position="45"/>
        <end position="66"/>
    </location>
</feature>
<keyword evidence="8" id="KW-0675">Receptor</keyword>
<keyword evidence="6 10" id="KW-1133">Transmembrane helix</keyword>
<accession>A0A6P3Y8U0</accession>
<keyword evidence="2" id="KW-1003">Cell membrane</keyword>
<evidence type="ECO:0000256" key="9">
    <source>
        <dbReference type="ARBA" id="ARBA00023224"/>
    </source>
</evidence>
<evidence type="ECO:0000256" key="10">
    <source>
        <dbReference type="SAM" id="Phobius"/>
    </source>
</evidence>
<keyword evidence="5" id="KW-0552">Olfaction</keyword>
<protein>
    <submittedName>
        <fullName evidence="12">Uncharacterized protein LOC106751159</fullName>
    </submittedName>
</protein>
<keyword evidence="4 10" id="KW-0812">Transmembrane</keyword>
<evidence type="ECO:0000256" key="7">
    <source>
        <dbReference type="ARBA" id="ARBA00023136"/>
    </source>
</evidence>
<gene>
    <name evidence="12" type="primary">LOC106751159</name>
</gene>
<evidence type="ECO:0000313" key="11">
    <source>
        <dbReference type="Proteomes" id="UP000515204"/>
    </source>
</evidence>
<sequence>MYANKNYESDIDTTYKLNRFIFSLLGIWPYVRTNCWLLQELKRTALILGFYFLLGYDLLSMLFYIFIVQNEMRTKLKVMASVIFSAVSISKYLNLLYIKNQVKNCLALVEEDFRYVASSTARDTMLFHARTGRRLSILFSIFMYTSTLAYRTLIPISHGKIVTAENVTIRPLTCAAEFVVFDPQPSPVYEIVFFAQCFTALIKTTVTVAACGIATLFAMHIVAQLEILMETLNNLTNEHKLGNANRVLSVIVDHQIKTQE</sequence>
<dbReference type="AlphaFoldDB" id="A0A6P3Y8U0"/>
<feature type="transmembrane region" description="Helical" evidence="10">
    <location>
        <begin position="191"/>
        <end position="219"/>
    </location>
</feature>
<evidence type="ECO:0000256" key="2">
    <source>
        <dbReference type="ARBA" id="ARBA00022475"/>
    </source>
</evidence>
<evidence type="ECO:0000256" key="3">
    <source>
        <dbReference type="ARBA" id="ARBA00022606"/>
    </source>
</evidence>
<dbReference type="KEGG" id="dqu:106751159"/>
<evidence type="ECO:0000256" key="1">
    <source>
        <dbReference type="ARBA" id="ARBA00004651"/>
    </source>
</evidence>
<keyword evidence="7 10" id="KW-0472">Membrane</keyword>
<dbReference type="GO" id="GO:0005886">
    <property type="term" value="C:plasma membrane"/>
    <property type="evidence" value="ECO:0007669"/>
    <property type="project" value="UniProtKB-SubCell"/>
</dbReference>
<dbReference type="PANTHER" id="PTHR21137">
    <property type="entry name" value="ODORANT RECEPTOR"/>
    <property type="match status" value="1"/>
</dbReference>
<keyword evidence="11" id="KW-1185">Reference proteome</keyword>
<evidence type="ECO:0000256" key="6">
    <source>
        <dbReference type="ARBA" id="ARBA00022989"/>
    </source>
</evidence>
<feature type="transmembrane region" description="Helical" evidence="10">
    <location>
        <begin position="135"/>
        <end position="153"/>
    </location>
</feature>
<dbReference type="Proteomes" id="UP000515204">
    <property type="component" value="Unplaced"/>
</dbReference>
<proteinExistence type="predicted"/>